<evidence type="ECO:0000313" key="8">
    <source>
        <dbReference type="Proteomes" id="UP000237347"/>
    </source>
</evidence>
<dbReference type="EMBL" id="PKMF04000580">
    <property type="protein sequence ID" value="KAK7825302.1"/>
    <property type="molecule type" value="Genomic_DNA"/>
</dbReference>
<dbReference type="InterPro" id="IPR009606">
    <property type="entry name" value="DEAL/Modifying_wall_lignin1/2"/>
</dbReference>
<reference evidence="7 8" key="1">
    <citation type="journal article" date="2018" name="Sci. Data">
        <title>The draft genome sequence of cork oak.</title>
        <authorList>
            <person name="Ramos A.M."/>
            <person name="Usie A."/>
            <person name="Barbosa P."/>
            <person name="Barros P.M."/>
            <person name="Capote T."/>
            <person name="Chaves I."/>
            <person name="Simoes F."/>
            <person name="Abreu I."/>
            <person name="Carrasquinho I."/>
            <person name="Faro C."/>
            <person name="Guimaraes J.B."/>
            <person name="Mendonca D."/>
            <person name="Nobrega F."/>
            <person name="Rodrigues L."/>
            <person name="Saibo N.J.M."/>
            <person name="Varela M.C."/>
            <person name="Egas C."/>
            <person name="Matos J."/>
            <person name="Miguel C.M."/>
            <person name="Oliveira M.M."/>
            <person name="Ricardo C.P."/>
            <person name="Goncalves S."/>
        </authorList>
    </citation>
    <scope>NUCLEOTIDE SEQUENCE [LARGE SCALE GENOMIC DNA]</scope>
    <source>
        <strain evidence="8">cv. HL8</strain>
    </source>
</reference>
<protein>
    <submittedName>
        <fullName evidence="7">Uncharacterized protein</fullName>
    </submittedName>
</protein>
<name>A0AAW0JEF4_QUESU</name>
<dbReference type="InterPro" id="IPR052222">
    <property type="entry name" value="DESIGUAL"/>
</dbReference>
<keyword evidence="8" id="KW-1185">Reference proteome</keyword>
<evidence type="ECO:0000256" key="1">
    <source>
        <dbReference type="ARBA" id="ARBA00004127"/>
    </source>
</evidence>
<comment type="similarity">
    <text evidence="6">Belongs to the DESIGUAL family.</text>
</comment>
<comment type="caution">
    <text evidence="7">The sequence shown here is derived from an EMBL/GenBank/DDBJ whole genome shotgun (WGS) entry which is preliminary data.</text>
</comment>
<dbReference type="Pfam" id="PF06749">
    <property type="entry name" value="DUF1218"/>
    <property type="match status" value="1"/>
</dbReference>
<keyword evidence="5" id="KW-0472">Membrane</keyword>
<dbReference type="Proteomes" id="UP000237347">
    <property type="component" value="Unassembled WGS sequence"/>
</dbReference>
<organism evidence="7 8">
    <name type="scientific">Quercus suber</name>
    <name type="common">Cork oak</name>
    <dbReference type="NCBI Taxonomy" id="58331"/>
    <lineage>
        <taxon>Eukaryota</taxon>
        <taxon>Viridiplantae</taxon>
        <taxon>Streptophyta</taxon>
        <taxon>Embryophyta</taxon>
        <taxon>Tracheophyta</taxon>
        <taxon>Spermatophyta</taxon>
        <taxon>Magnoliopsida</taxon>
        <taxon>eudicotyledons</taxon>
        <taxon>Gunneridae</taxon>
        <taxon>Pentapetalae</taxon>
        <taxon>rosids</taxon>
        <taxon>fabids</taxon>
        <taxon>Fagales</taxon>
        <taxon>Fagaceae</taxon>
        <taxon>Quercus</taxon>
    </lineage>
</organism>
<accession>A0AAW0JEF4</accession>
<dbReference type="PANTHER" id="PTHR31769">
    <property type="entry name" value="OS07G0462200 PROTEIN-RELATED"/>
    <property type="match status" value="1"/>
</dbReference>
<dbReference type="AlphaFoldDB" id="A0AAW0JEF4"/>
<sequence>MAKIGVLIVCLVLVAMDVVAGILSMEAEFAKNKVITLKRLRTFERMESRREAFKLGLASAVLLALAHVTSNLLSGCVCTSSMEELERSSANRKIWFACLISSWYVFFIITCL</sequence>
<comment type="subcellular location">
    <subcellularLocation>
        <location evidence="1">Endomembrane system</location>
        <topology evidence="1">Multi-pass membrane protein</topology>
    </subcellularLocation>
</comment>
<evidence type="ECO:0000256" key="4">
    <source>
        <dbReference type="ARBA" id="ARBA00022989"/>
    </source>
</evidence>
<keyword evidence="4" id="KW-1133">Transmembrane helix</keyword>
<evidence type="ECO:0000256" key="5">
    <source>
        <dbReference type="ARBA" id="ARBA00023136"/>
    </source>
</evidence>
<evidence type="ECO:0000256" key="6">
    <source>
        <dbReference type="ARBA" id="ARBA00029467"/>
    </source>
</evidence>
<keyword evidence="3" id="KW-0732">Signal</keyword>
<keyword evidence="2" id="KW-0812">Transmembrane</keyword>
<dbReference type="GO" id="GO:0012505">
    <property type="term" value="C:endomembrane system"/>
    <property type="evidence" value="ECO:0007669"/>
    <property type="project" value="UniProtKB-SubCell"/>
</dbReference>
<gene>
    <name evidence="7" type="ORF">CFP56_033558</name>
</gene>
<evidence type="ECO:0000256" key="2">
    <source>
        <dbReference type="ARBA" id="ARBA00022692"/>
    </source>
</evidence>
<evidence type="ECO:0000256" key="3">
    <source>
        <dbReference type="ARBA" id="ARBA00022729"/>
    </source>
</evidence>
<proteinExistence type="inferred from homology"/>
<evidence type="ECO:0000313" key="7">
    <source>
        <dbReference type="EMBL" id="KAK7825302.1"/>
    </source>
</evidence>